<evidence type="ECO:0000313" key="3">
    <source>
        <dbReference type="Proteomes" id="UP001143480"/>
    </source>
</evidence>
<proteinExistence type="predicted"/>
<keyword evidence="3" id="KW-1185">Reference proteome</keyword>
<organism evidence="2 3">
    <name type="scientific">Dactylosporangium matsuzakiense</name>
    <dbReference type="NCBI Taxonomy" id="53360"/>
    <lineage>
        <taxon>Bacteria</taxon>
        <taxon>Bacillati</taxon>
        <taxon>Actinomycetota</taxon>
        <taxon>Actinomycetes</taxon>
        <taxon>Micromonosporales</taxon>
        <taxon>Micromonosporaceae</taxon>
        <taxon>Dactylosporangium</taxon>
    </lineage>
</organism>
<reference evidence="2" key="2">
    <citation type="submission" date="2023-01" db="EMBL/GenBank/DDBJ databases">
        <authorList>
            <person name="Sun Q."/>
            <person name="Evtushenko L."/>
        </authorList>
    </citation>
    <scope>NUCLEOTIDE SEQUENCE</scope>
    <source>
        <strain evidence="2">VKM Ac-1321</strain>
    </source>
</reference>
<dbReference type="Proteomes" id="UP001143480">
    <property type="component" value="Unassembled WGS sequence"/>
</dbReference>
<feature type="region of interest" description="Disordered" evidence="1">
    <location>
        <begin position="11"/>
        <end position="61"/>
    </location>
</feature>
<dbReference type="EMBL" id="BSFP01000069">
    <property type="protein sequence ID" value="GLL06220.1"/>
    <property type="molecule type" value="Genomic_DNA"/>
</dbReference>
<evidence type="ECO:0000256" key="1">
    <source>
        <dbReference type="SAM" id="MobiDB-lite"/>
    </source>
</evidence>
<sequence>MVAAWSRYGIGAKPNGLPPLTTSPVWQRSRHSRTHRVGDRTGDGTGRNGRAATIGRQRSWSACRKRPDAAIRPLLNVIA</sequence>
<comment type="caution">
    <text evidence="2">The sequence shown here is derived from an EMBL/GenBank/DDBJ whole genome shotgun (WGS) entry which is preliminary data.</text>
</comment>
<evidence type="ECO:0000313" key="2">
    <source>
        <dbReference type="EMBL" id="GLL06220.1"/>
    </source>
</evidence>
<protein>
    <submittedName>
        <fullName evidence="2">Uncharacterized protein</fullName>
    </submittedName>
</protein>
<accession>A0A9W6NQH4</accession>
<name>A0A9W6NQH4_9ACTN</name>
<gene>
    <name evidence="2" type="ORF">GCM10017581_079680</name>
</gene>
<reference evidence="2" key="1">
    <citation type="journal article" date="2014" name="Int. J. Syst. Evol. Microbiol.">
        <title>Complete genome sequence of Corynebacterium casei LMG S-19264T (=DSM 44701T), isolated from a smear-ripened cheese.</title>
        <authorList>
            <consortium name="US DOE Joint Genome Institute (JGI-PGF)"/>
            <person name="Walter F."/>
            <person name="Albersmeier A."/>
            <person name="Kalinowski J."/>
            <person name="Ruckert C."/>
        </authorList>
    </citation>
    <scope>NUCLEOTIDE SEQUENCE</scope>
    <source>
        <strain evidence="2">VKM Ac-1321</strain>
    </source>
</reference>
<dbReference type="AlphaFoldDB" id="A0A9W6NQH4"/>